<reference evidence="1 2" key="1">
    <citation type="submission" date="2019-03" db="EMBL/GenBank/DDBJ databases">
        <authorList>
            <person name="Zhang S."/>
        </authorList>
    </citation>
    <scope>NUCLEOTIDE SEQUENCE [LARGE SCALE GENOMIC DNA]</scope>
    <source>
        <strain evidence="1 2">S4J41</strain>
    </source>
</reference>
<accession>A0A4R5ENS2</accession>
<dbReference type="Proteomes" id="UP000294662">
    <property type="component" value="Unassembled WGS sequence"/>
</dbReference>
<gene>
    <name evidence="1" type="ORF">E1B25_15230</name>
</gene>
<sequence>MAARYRRPETRPCAAFSTPSRTKTLPLTALRTFEAAARLGGFAAAAQRLEGTQGLRETG</sequence>
<keyword evidence="2" id="KW-1185">Reference proteome</keyword>
<dbReference type="AlphaFoldDB" id="A0A4R5ENS2"/>
<dbReference type="EMBL" id="SMFP01000010">
    <property type="protein sequence ID" value="TDE36264.1"/>
    <property type="molecule type" value="Genomic_DNA"/>
</dbReference>
<comment type="caution">
    <text evidence="1">The sequence shown here is derived from an EMBL/GenBank/DDBJ whole genome shotgun (WGS) entry which is preliminary data.</text>
</comment>
<organism evidence="1 2">
    <name type="scientific">Antarcticimicrobium sediminis</name>
    <dbReference type="NCBI Taxonomy" id="2546227"/>
    <lineage>
        <taxon>Bacteria</taxon>
        <taxon>Pseudomonadati</taxon>
        <taxon>Pseudomonadota</taxon>
        <taxon>Alphaproteobacteria</taxon>
        <taxon>Rhodobacterales</taxon>
        <taxon>Paracoccaceae</taxon>
        <taxon>Antarcticimicrobium</taxon>
    </lineage>
</organism>
<evidence type="ECO:0000313" key="2">
    <source>
        <dbReference type="Proteomes" id="UP000294662"/>
    </source>
</evidence>
<proteinExistence type="predicted"/>
<name>A0A4R5ENS2_9RHOB</name>
<protein>
    <submittedName>
        <fullName evidence="1">Uncharacterized protein</fullName>
    </submittedName>
</protein>
<evidence type="ECO:0000313" key="1">
    <source>
        <dbReference type="EMBL" id="TDE36264.1"/>
    </source>
</evidence>